<sequence length="160" mass="18471">MDLNIVPPLIGLPPIEVPFAVSLKREVEIRKGFVLPQFSRACFYPSRMEGRSFNHLIPINPVVQRPGSRIRNDVIEQPVVYVPVDALEIGVCFQRSFHHGIREFDQMLSDNPSARLYQYPIFGADARHSQREVFADFYPGGPPEKFLVRKKVDYGRQREF</sequence>
<dbReference type="Proteomes" id="UP001281614">
    <property type="component" value="Unassembled WGS sequence"/>
</dbReference>
<protein>
    <submittedName>
        <fullName evidence="1">Uncharacterized protein</fullName>
    </submittedName>
</protein>
<comment type="caution">
    <text evidence="1">The sequence shown here is derived from an EMBL/GenBank/DDBJ whole genome shotgun (WGS) entry which is preliminary data.</text>
</comment>
<organism evidence="1 2">
    <name type="scientific">Colletotrichum kahawae</name>
    <name type="common">Coffee berry disease fungus</name>
    <dbReference type="NCBI Taxonomy" id="34407"/>
    <lineage>
        <taxon>Eukaryota</taxon>
        <taxon>Fungi</taxon>
        <taxon>Dikarya</taxon>
        <taxon>Ascomycota</taxon>
        <taxon>Pezizomycotina</taxon>
        <taxon>Sordariomycetes</taxon>
        <taxon>Hypocreomycetidae</taxon>
        <taxon>Glomerellales</taxon>
        <taxon>Glomerellaceae</taxon>
        <taxon>Colletotrichum</taxon>
        <taxon>Colletotrichum gloeosporioides species complex</taxon>
    </lineage>
</organism>
<dbReference type="EMBL" id="VYYT01000378">
    <property type="protein sequence ID" value="KAK2738725.1"/>
    <property type="molecule type" value="Genomic_DNA"/>
</dbReference>
<proteinExistence type="predicted"/>
<evidence type="ECO:0000313" key="2">
    <source>
        <dbReference type="Proteomes" id="UP001281614"/>
    </source>
</evidence>
<keyword evidence="2" id="KW-1185">Reference proteome</keyword>
<reference evidence="1" key="1">
    <citation type="submission" date="2023-02" db="EMBL/GenBank/DDBJ databases">
        <title>Colletotrichum kahawae CIFC_Que2 genome sequencing and assembly.</title>
        <authorList>
            <person name="Baroncelli R."/>
        </authorList>
    </citation>
    <scope>NUCLEOTIDE SEQUENCE</scope>
    <source>
        <strain evidence="1">CIFC_Que2</strain>
    </source>
</reference>
<accession>A0AAD9Y5T3</accession>
<gene>
    <name evidence="1" type="ORF">CKAH01_07415</name>
</gene>
<dbReference type="AlphaFoldDB" id="A0AAD9Y5T3"/>
<evidence type="ECO:0000313" key="1">
    <source>
        <dbReference type="EMBL" id="KAK2738725.1"/>
    </source>
</evidence>
<name>A0AAD9Y5T3_COLKA</name>